<protein>
    <recommendedName>
        <fullName evidence="10">U4/U6.U5 tri-snRNP-associated protein 1</fullName>
    </recommendedName>
</protein>
<comment type="similarity">
    <text evidence="2">Belongs to the SNU66/SART1 family.</text>
</comment>
<feature type="coiled-coil region" evidence="6">
    <location>
        <begin position="172"/>
        <end position="206"/>
    </location>
</feature>
<dbReference type="EMBL" id="JTDF01022208">
    <property type="protein sequence ID" value="KAF8560825.1"/>
    <property type="molecule type" value="Genomic_DNA"/>
</dbReference>
<dbReference type="PANTHER" id="PTHR14152">
    <property type="entry name" value="SQUAMOUS CELL CARCINOMA ANTIGEN RECOGNISED BY CYTOTOXIC T LYMPHOCYTES"/>
    <property type="match status" value="1"/>
</dbReference>
<comment type="caution">
    <text evidence="8">The sequence shown here is derived from an EMBL/GenBank/DDBJ whole genome shotgun (WGS) entry which is preliminary data.</text>
</comment>
<evidence type="ECO:0000256" key="5">
    <source>
        <dbReference type="ARBA" id="ARBA00023242"/>
    </source>
</evidence>
<evidence type="ECO:0000256" key="7">
    <source>
        <dbReference type="SAM" id="MobiDB-lite"/>
    </source>
</evidence>
<evidence type="ECO:0000313" key="8">
    <source>
        <dbReference type="EMBL" id="KAF8560825.1"/>
    </source>
</evidence>
<dbReference type="GO" id="GO:0046540">
    <property type="term" value="C:U4/U6 x U5 tri-snRNP complex"/>
    <property type="evidence" value="ECO:0007669"/>
    <property type="project" value="InterPro"/>
</dbReference>
<accession>A0A8T0CYW6</accession>
<keyword evidence="9" id="KW-1185">Reference proteome</keyword>
<feature type="compositionally biased region" description="Basic and acidic residues" evidence="7">
    <location>
        <begin position="22"/>
        <end position="36"/>
    </location>
</feature>
<keyword evidence="5" id="KW-0539">Nucleus</keyword>
<evidence type="ECO:0008006" key="10">
    <source>
        <dbReference type="Google" id="ProtNLM"/>
    </source>
</evidence>
<evidence type="ECO:0000256" key="6">
    <source>
        <dbReference type="SAM" id="Coils"/>
    </source>
</evidence>
<comment type="subcellular location">
    <subcellularLocation>
        <location evidence="1">Nucleus</location>
    </subcellularLocation>
</comment>
<evidence type="ECO:0000313" key="9">
    <source>
        <dbReference type="Proteomes" id="UP000699462"/>
    </source>
</evidence>
<dbReference type="Proteomes" id="UP000699462">
    <property type="component" value="Unassembled WGS sequence"/>
</dbReference>
<dbReference type="GO" id="GO:0045292">
    <property type="term" value="P:mRNA cis splicing, via spliceosome"/>
    <property type="evidence" value="ECO:0007669"/>
    <property type="project" value="TreeGrafter"/>
</dbReference>
<feature type="region of interest" description="Disordered" evidence="7">
    <location>
        <begin position="1"/>
        <end position="48"/>
    </location>
</feature>
<keyword evidence="4" id="KW-0508">mRNA splicing</keyword>
<proteinExistence type="inferred from homology"/>
<dbReference type="InterPro" id="IPR005011">
    <property type="entry name" value="SNU66/SART1"/>
</dbReference>
<sequence length="378" mass="42625">MHDKSGEHSSDRKRRHHKSREHARSPFEENGDVSHYKERRSTRRRTEVNSYSGNAYNLFYIFVYLSHTLDDASVAASGGGDISLSIEETNALRAKLGLAPLELNDTAPAEDEQRIVDNQSENYVHAPAKDLRKARESEALKEKLTVHKDKRALYDKLGSSRLYEPAEKDLSVSSWVEKIREKERIKKQAQERAKVLTELDEQYNNDDLVMPHYSSTSGISYKPSDLSGLKIEHKVDSFREGKSIILTLKDRGVLDETDDTDVLVNVNLVDDEKAEVNRENTRKVAGLAGIADEEDEDVLLGLKQKGVLSKYDAEIDGARTSKFTIGPEGTYVPEAERVLEQLHAELRAGRVCALFNELCIHSVGKSRDSIFVQSKSLR</sequence>
<keyword evidence="3" id="KW-0507">mRNA processing</keyword>
<evidence type="ECO:0000256" key="2">
    <source>
        <dbReference type="ARBA" id="ARBA00006076"/>
    </source>
</evidence>
<evidence type="ECO:0000256" key="1">
    <source>
        <dbReference type="ARBA" id="ARBA00004123"/>
    </source>
</evidence>
<feature type="compositionally biased region" description="Basic residues" evidence="7">
    <location>
        <begin position="11"/>
        <end position="21"/>
    </location>
</feature>
<name>A0A8T0CYW6_9TREM</name>
<keyword evidence="6" id="KW-0175">Coiled coil</keyword>
<evidence type="ECO:0000256" key="4">
    <source>
        <dbReference type="ARBA" id="ARBA00023187"/>
    </source>
</evidence>
<dbReference type="AlphaFoldDB" id="A0A8T0CYW6"/>
<dbReference type="OrthoDB" id="5583at2759"/>
<organism evidence="8 9">
    <name type="scientific">Paragonimus westermani</name>
    <dbReference type="NCBI Taxonomy" id="34504"/>
    <lineage>
        <taxon>Eukaryota</taxon>
        <taxon>Metazoa</taxon>
        <taxon>Spiralia</taxon>
        <taxon>Lophotrochozoa</taxon>
        <taxon>Platyhelminthes</taxon>
        <taxon>Trematoda</taxon>
        <taxon>Digenea</taxon>
        <taxon>Plagiorchiida</taxon>
        <taxon>Troglotremata</taxon>
        <taxon>Troglotrematidae</taxon>
        <taxon>Paragonimus</taxon>
    </lineage>
</organism>
<gene>
    <name evidence="8" type="ORF">P879_11521</name>
</gene>
<dbReference type="GO" id="GO:0000481">
    <property type="term" value="P:maturation of 5S rRNA"/>
    <property type="evidence" value="ECO:0007669"/>
    <property type="project" value="TreeGrafter"/>
</dbReference>
<dbReference type="Pfam" id="PF03343">
    <property type="entry name" value="SART-1"/>
    <property type="match status" value="1"/>
</dbReference>
<feature type="compositionally biased region" description="Basic and acidic residues" evidence="7">
    <location>
        <begin position="1"/>
        <end position="10"/>
    </location>
</feature>
<dbReference type="PANTHER" id="PTHR14152:SF5">
    <property type="entry name" value="U4_U6.U5 TRI-SNRNP-ASSOCIATED PROTEIN 1"/>
    <property type="match status" value="1"/>
</dbReference>
<reference evidence="8 9" key="1">
    <citation type="submission" date="2019-07" db="EMBL/GenBank/DDBJ databases">
        <title>Annotation for the trematode Paragonimus westermani.</title>
        <authorList>
            <person name="Choi Y.-J."/>
        </authorList>
    </citation>
    <scope>NUCLEOTIDE SEQUENCE [LARGE SCALE GENOMIC DNA]</scope>
    <source>
        <strain evidence="8">180907_Pwestermani</strain>
    </source>
</reference>
<dbReference type="Pfam" id="PF19252">
    <property type="entry name" value="HIND"/>
    <property type="match status" value="1"/>
</dbReference>
<dbReference type="InterPro" id="IPR045347">
    <property type="entry name" value="HIND"/>
</dbReference>
<evidence type="ECO:0000256" key="3">
    <source>
        <dbReference type="ARBA" id="ARBA00022664"/>
    </source>
</evidence>